<dbReference type="EMBL" id="CP028858">
    <property type="protein sequence ID" value="AWB26323.1"/>
    <property type="molecule type" value="Genomic_DNA"/>
</dbReference>
<dbReference type="Gene3D" id="2.30.30.140">
    <property type="match status" value="1"/>
</dbReference>
<dbReference type="KEGG" id="harc:HARCEL1_00600"/>
<name>A0A2R4WXQ3_9EURY</name>
<dbReference type="Proteomes" id="UP000244727">
    <property type="component" value="Chromosome"/>
</dbReference>
<dbReference type="NCBIfam" id="TIGR00074">
    <property type="entry name" value="hypC_hupF"/>
    <property type="match status" value="1"/>
</dbReference>
<dbReference type="SUPFAM" id="SSF159127">
    <property type="entry name" value="HupF/HypC-like"/>
    <property type="match status" value="1"/>
</dbReference>
<comment type="similarity">
    <text evidence="1">Belongs to the HupF/HypC family.</text>
</comment>
<dbReference type="PANTHER" id="PTHR35177:SF2">
    <property type="entry name" value="HYDROGENASE MATURATION FACTOR HYBG"/>
    <property type="match status" value="1"/>
</dbReference>
<dbReference type="PANTHER" id="PTHR35177">
    <property type="entry name" value="HYDROGENASE MATURATION FACTOR HYBG"/>
    <property type="match status" value="1"/>
</dbReference>
<evidence type="ECO:0000313" key="2">
    <source>
        <dbReference type="EMBL" id="AWB26323.1"/>
    </source>
</evidence>
<proteinExistence type="inferred from homology"/>
<keyword evidence="3" id="KW-1185">Reference proteome</keyword>
<accession>A0A2R4WXQ3</accession>
<dbReference type="GeneID" id="36510961"/>
<sequence>MCLGIPGEVIEIDGNEATAEFWDVTKTVRIDVVDEPIEVGDHILNHAGFAIRKIPDDEVEETLAIYESFLDGDEDEALDEIGARDAELGLEG</sequence>
<organism evidence="2 3">
    <name type="scientific">Halococcoides cellulosivorans</name>
    <dbReference type="NCBI Taxonomy" id="1679096"/>
    <lineage>
        <taxon>Archaea</taxon>
        <taxon>Methanobacteriati</taxon>
        <taxon>Methanobacteriota</taxon>
        <taxon>Stenosarchaea group</taxon>
        <taxon>Halobacteria</taxon>
        <taxon>Halobacteriales</taxon>
        <taxon>Haloarculaceae</taxon>
        <taxon>Halococcoides</taxon>
    </lineage>
</organism>
<dbReference type="InterPro" id="IPR001109">
    <property type="entry name" value="Hydrogenase_HupF/HypC"/>
</dbReference>
<dbReference type="PRINTS" id="PR00445">
    <property type="entry name" value="HUPFHYPC"/>
</dbReference>
<dbReference type="AlphaFoldDB" id="A0A2R4WXQ3"/>
<protein>
    <submittedName>
        <fullName evidence="2">HypC/HybG/HupF family hydrogenase formation chaperone</fullName>
    </submittedName>
</protein>
<evidence type="ECO:0000313" key="3">
    <source>
        <dbReference type="Proteomes" id="UP000244727"/>
    </source>
</evidence>
<dbReference type="GO" id="GO:0005506">
    <property type="term" value="F:iron ion binding"/>
    <property type="evidence" value="ECO:0007669"/>
    <property type="project" value="TreeGrafter"/>
</dbReference>
<gene>
    <name evidence="2" type="ORF">HARCEL1_00600</name>
</gene>
<evidence type="ECO:0000256" key="1">
    <source>
        <dbReference type="ARBA" id="ARBA00006018"/>
    </source>
</evidence>
<reference evidence="2 3" key="1">
    <citation type="submission" date="2018-04" db="EMBL/GenBank/DDBJ databases">
        <title>Halococcoides cellulosivorans gen. nov., sp. nov., an extremely halophilic cellulose-utilizing haloarchaeon from hypersaline lakes.</title>
        <authorList>
            <person name="Sorokin D.Y."/>
            <person name="Toshchakov S.V."/>
            <person name="Samarov N.I."/>
            <person name="Korzhenkov A."/>
            <person name="Kublanov I.V."/>
        </authorList>
    </citation>
    <scope>NUCLEOTIDE SEQUENCE [LARGE SCALE GENOMIC DNA]</scope>
    <source>
        <strain evidence="2 3">HArcel1</strain>
    </source>
</reference>
<dbReference type="GO" id="GO:0051604">
    <property type="term" value="P:protein maturation"/>
    <property type="evidence" value="ECO:0007669"/>
    <property type="project" value="TreeGrafter"/>
</dbReference>
<dbReference type="Pfam" id="PF01455">
    <property type="entry name" value="HupF_HypC"/>
    <property type="match status" value="1"/>
</dbReference>
<dbReference type="GO" id="GO:1902670">
    <property type="term" value="F:carbon dioxide binding"/>
    <property type="evidence" value="ECO:0007669"/>
    <property type="project" value="TreeGrafter"/>
</dbReference>
<dbReference type="RefSeq" id="WP_108380692.1">
    <property type="nucleotide sequence ID" value="NZ_CP028858.1"/>
</dbReference>